<dbReference type="STRING" id="6573.A0A210Q1B0"/>
<evidence type="ECO:0000259" key="5">
    <source>
        <dbReference type="PROSITE" id="PS50054"/>
    </source>
</evidence>
<dbReference type="Proteomes" id="UP000242188">
    <property type="component" value="Unassembled WGS sequence"/>
</dbReference>
<dbReference type="AlphaFoldDB" id="A0A210Q1B0"/>
<dbReference type="PANTHER" id="PTHR10159">
    <property type="entry name" value="DUAL SPECIFICITY PROTEIN PHOSPHATASE"/>
    <property type="match status" value="1"/>
</dbReference>
<dbReference type="PANTHER" id="PTHR10159:SF519">
    <property type="entry name" value="DUAL SPECIFICITY PROTEIN PHOSPHATASE MPK3"/>
    <property type="match status" value="1"/>
</dbReference>
<reference evidence="6 7" key="1">
    <citation type="journal article" date="2017" name="Nat. Ecol. Evol.">
        <title>Scallop genome provides insights into evolution of bilaterian karyotype and development.</title>
        <authorList>
            <person name="Wang S."/>
            <person name="Zhang J."/>
            <person name="Jiao W."/>
            <person name="Li J."/>
            <person name="Xun X."/>
            <person name="Sun Y."/>
            <person name="Guo X."/>
            <person name="Huan P."/>
            <person name="Dong B."/>
            <person name="Zhang L."/>
            <person name="Hu X."/>
            <person name="Sun X."/>
            <person name="Wang J."/>
            <person name="Zhao C."/>
            <person name="Wang Y."/>
            <person name="Wang D."/>
            <person name="Huang X."/>
            <person name="Wang R."/>
            <person name="Lv J."/>
            <person name="Li Y."/>
            <person name="Zhang Z."/>
            <person name="Liu B."/>
            <person name="Lu W."/>
            <person name="Hui Y."/>
            <person name="Liang J."/>
            <person name="Zhou Z."/>
            <person name="Hou R."/>
            <person name="Li X."/>
            <person name="Liu Y."/>
            <person name="Li H."/>
            <person name="Ning X."/>
            <person name="Lin Y."/>
            <person name="Zhao L."/>
            <person name="Xing Q."/>
            <person name="Dou J."/>
            <person name="Li Y."/>
            <person name="Mao J."/>
            <person name="Guo H."/>
            <person name="Dou H."/>
            <person name="Li T."/>
            <person name="Mu C."/>
            <person name="Jiang W."/>
            <person name="Fu Q."/>
            <person name="Fu X."/>
            <person name="Miao Y."/>
            <person name="Liu J."/>
            <person name="Yu Q."/>
            <person name="Li R."/>
            <person name="Liao H."/>
            <person name="Li X."/>
            <person name="Kong Y."/>
            <person name="Jiang Z."/>
            <person name="Chourrout D."/>
            <person name="Li R."/>
            <person name="Bao Z."/>
        </authorList>
    </citation>
    <scope>NUCLEOTIDE SEQUENCE [LARGE SCALE GENOMIC DNA]</scope>
    <source>
        <strain evidence="6 7">PY_sf001</strain>
    </source>
</reference>
<dbReference type="GO" id="GO:0033550">
    <property type="term" value="F:MAP kinase tyrosine phosphatase activity"/>
    <property type="evidence" value="ECO:0007669"/>
    <property type="project" value="TreeGrafter"/>
</dbReference>
<gene>
    <name evidence="6" type="ORF">KP79_PYT02049</name>
</gene>
<name>A0A210Q1B0_MIZYE</name>
<protein>
    <recommendedName>
        <fullName evidence="2">protein-tyrosine-phosphatase</fullName>
        <ecNumber evidence="2">3.1.3.48</ecNumber>
    </recommendedName>
</protein>
<evidence type="ECO:0000256" key="3">
    <source>
        <dbReference type="ARBA" id="ARBA00022801"/>
    </source>
</evidence>
<dbReference type="GO" id="GO:0043409">
    <property type="term" value="P:negative regulation of MAPK cascade"/>
    <property type="evidence" value="ECO:0007669"/>
    <property type="project" value="TreeGrafter"/>
</dbReference>
<dbReference type="Pfam" id="PF00782">
    <property type="entry name" value="DSPc"/>
    <property type="match status" value="1"/>
</dbReference>
<dbReference type="InterPro" id="IPR020422">
    <property type="entry name" value="TYR_PHOSPHATASE_DUAL_dom"/>
</dbReference>
<dbReference type="PROSITE" id="PS50054">
    <property type="entry name" value="TYR_PHOSPHATASE_DUAL"/>
    <property type="match status" value="1"/>
</dbReference>
<keyword evidence="7" id="KW-1185">Reference proteome</keyword>
<proteinExistence type="inferred from homology"/>
<evidence type="ECO:0000256" key="4">
    <source>
        <dbReference type="ARBA" id="ARBA00022912"/>
    </source>
</evidence>
<dbReference type="SUPFAM" id="SSF52799">
    <property type="entry name" value="(Phosphotyrosine protein) phosphatases II"/>
    <property type="match status" value="1"/>
</dbReference>
<keyword evidence="3" id="KW-0378">Hydrolase</keyword>
<comment type="similarity">
    <text evidence="1">Belongs to the protein-tyrosine phosphatase family. Non-receptor class dual specificity subfamily.</text>
</comment>
<evidence type="ECO:0000313" key="6">
    <source>
        <dbReference type="EMBL" id="OWF42531.1"/>
    </source>
</evidence>
<dbReference type="CDD" id="cd14498">
    <property type="entry name" value="DSP"/>
    <property type="match status" value="1"/>
</dbReference>
<dbReference type="Gene3D" id="3.90.190.10">
    <property type="entry name" value="Protein tyrosine phosphatase superfamily"/>
    <property type="match status" value="1"/>
</dbReference>
<dbReference type="InterPro" id="IPR029021">
    <property type="entry name" value="Prot-tyrosine_phosphatase-like"/>
</dbReference>
<dbReference type="GO" id="GO:0008330">
    <property type="term" value="F:protein tyrosine/threonine phosphatase activity"/>
    <property type="evidence" value="ECO:0007669"/>
    <property type="project" value="TreeGrafter"/>
</dbReference>
<evidence type="ECO:0000256" key="2">
    <source>
        <dbReference type="ARBA" id="ARBA00013064"/>
    </source>
</evidence>
<dbReference type="OrthoDB" id="2017893at2759"/>
<dbReference type="SMART" id="SM00195">
    <property type="entry name" value="DSPc"/>
    <property type="match status" value="1"/>
</dbReference>
<feature type="domain" description="Tyrosine-protein phosphatase" evidence="5">
    <location>
        <begin position="297"/>
        <end position="454"/>
    </location>
</feature>
<evidence type="ECO:0000256" key="1">
    <source>
        <dbReference type="ARBA" id="ARBA00008601"/>
    </source>
</evidence>
<dbReference type="InterPro" id="IPR000340">
    <property type="entry name" value="Dual-sp_phosphatase_cat-dom"/>
</dbReference>
<organism evidence="6 7">
    <name type="scientific">Mizuhopecten yessoensis</name>
    <name type="common">Japanese scallop</name>
    <name type="synonym">Patinopecten yessoensis</name>
    <dbReference type="NCBI Taxonomy" id="6573"/>
    <lineage>
        <taxon>Eukaryota</taxon>
        <taxon>Metazoa</taxon>
        <taxon>Spiralia</taxon>
        <taxon>Lophotrochozoa</taxon>
        <taxon>Mollusca</taxon>
        <taxon>Bivalvia</taxon>
        <taxon>Autobranchia</taxon>
        <taxon>Pteriomorphia</taxon>
        <taxon>Pectinida</taxon>
        <taxon>Pectinoidea</taxon>
        <taxon>Pectinidae</taxon>
        <taxon>Mizuhopecten</taxon>
    </lineage>
</organism>
<dbReference type="EC" id="3.1.3.48" evidence="2"/>
<comment type="caution">
    <text evidence="6">The sequence shown here is derived from an EMBL/GenBank/DDBJ whole genome shotgun (WGS) entry which is preliminary data.</text>
</comment>
<keyword evidence="4" id="KW-0904">Protein phosphatase</keyword>
<evidence type="ECO:0000313" key="7">
    <source>
        <dbReference type="Proteomes" id="UP000242188"/>
    </source>
</evidence>
<accession>A0A210Q1B0</accession>
<dbReference type="GO" id="GO:0005829">
    <property type="term" value="C:cytosol"/>
    <property type="evidence" value="ECO:0007669"/>
    <property type="project" value="TreeGrafter"/>
</dbReference>
<dbReference type="GO" id="GO:0017017">
    <property type="term" value="F:MAP kinase tyrosine/serine/threonine phosphatase activity"/>
    <property type="evidence" value="ECO:0007669"/>
    <property type="project" value="TreeGrafter"/>
</dbReference>
<sequence>MATYQKKIPTKDKMVIIKTFSMSEKSEKHSTAWNTQQETDIADMFRCNRMSTETHRYNDHVVRPIKALLPATPSTNLVAAGTSSSPSSSLISRKLQPKIQKSASLKDLFFKKNSTEAKPATSPAQPRTKIADLVQRHLIPLNIISSFKANRRNLNGSTSCQKLVAKEGSESITEKENFTEVQYLSIPDNTTDTSIPQTNIFNKTDILFTTSFTHSVDKSIDCQSCGTEANKAAKPRLTRSKSRSAQSLHRIPQLGAVKQTLTRSYSDVPPNSKLALVHSSSSSLSEHLQSRMYRNDFVSQLLDHLFIGSVEAAYNEPLLCRLKIDCVLDISNCAAADVPSSKKLHCPCICPKENQHFRSRLIIQVEDRDTEDIEAYFPEINKFIVAARHRGKRVLVFSYHGKSRAAAAAIQYMMSQENLLLRQAFNLVKNQRPCVDIIPAFMAKLEALERKLFPDAKPSISFGNEYLNIADPQAIRCAWVDCADI</sequence>
<dbReference type="EMBL" id="NEDP02005263">
    <property type="protein sequence ID" value="OWF42531.1"/>
    <property type="molecule type" value="Genomic_DNA"/>
</dbReference>